<reference evidence="1 2" key="1">
    <citation type="journal article" date="2022" name="Nat. Ecol. Evol.">
        <title>A masculinizing supergene underlies an exaggerated male reproductive morph in a spider.</title>
        <authorList>
            <person name="Hendrickx F."/>
            <person name="De Corte Z."/>
            <person name="Sonet G."/>
            <person name="Van Belleghem S.M."/>
            <person name="Kostlbacher S."/>
            <person name="Vangestel C."/>
        </authorList>
    </citation>
    <scope>NUCLEOTIDE SEQUENCE [LARGE SCALE GENOMIC DNA]</scope>
    <source>
        <strain evidence="1">W744_W776</strain>
    </source>
</reference>
<accession>A0AAV6UIZ1</accession>
<keyword evidence="2" id="KW-1185">Reference proteome</keyword>
<evidence type="ECO:0008006" key="3">
    <source>
        <dbReference type="Google" id="ProtNLM"/>
    </source>
</evidence>
<gene>
    <name evidence="1" type="ORF">JTE90_010203</name>
</gene>
<evidence type="ECO:0000313" key="2">
    <source>
        <dbReference type="Proteomes" id="UP000827092"/>
    </source>
</evidence>
<sequence length="269" mass="30507">MYPSVFEDPLSVDCHSAPEHILVSVETDVPFEGLVYASDRYGDPECTAFGRGNGTTLLRVPLRGCGTRQKVFSVKPDSNLQTLGYKQSIVLTRPMILVIDYGKNDMQSKGDPMTSPSPGPEVQLRIYDFENDVFVDTVHLGQMVELEVAIRDGRIYQGSISDCDAINYNGTRFPVVRNFNFPIHETVSSVEQAPFSPLSLLLSSFLPKNYNHVSREHRAHFPQLLQIYYKVQEEKPAEFGPPRNKELILTSAQHYLQNHQADHKDYWDN</sequence>
<protein>
    <recommendedName>
        <fullName evidence="3">ZP domain-containing protein</fullName>
    </recommendedName>
</protein>
<dbReference type="AlphaFoldDB" id="A0AAV6UIZ1"/>
<organism evidence="1 2">
    <name type="scientific">Oedothorax gibbosus</name>
    <dbReference type="NCBI Taxonomy" id="931172"/>
    <lineage>
        <taxon>Eukaryota</taxon>
        <taxon>Metazoa</taxon>
        <taxon>Ecdysozoa</taxon>
        <taxon>Arthropoda</taxon>
        <taxon>Chelicerata</taxon>
        <taxon>Arachnida</taxon>
        <taxon>Araneae</taxon>
        <taxon>Araneomorphae</taxon>
        <taxon>Entelegynae</taxon>
        <taxon>Araneoidea</taxon>
        <taxon>Linyphiidae</taxon>
        <taxon>Erigoninae</taxon>
        <taxon>Oedothorax</taxon>
    </lineage>
</organism>
<name>A0AAV6UIZ1_9ARAC</name>
<evidence type="ECO:0000313" key="1">
    <source>
        <dbReference type="EMBL" id="KAG8184161.1"/>
    </source>
</evidence>
<dbReference type="Proteomes" id="UP000827092">
    <property type="component" value="Unassembled WGS sequence"/>
</dbReference>
<dbReference type="EMBL" id="JAFNEN010000385">
    <property type="protein sequence ID" value="KAG8184161.1"/>
    <property type="molecule type" value="Genomic_DNA"/>
</dbReference>
<comment type="caution">
    <text evidence="1">The sequence shown here is derived from an EMBL/GenBank/DDBJ whole genome shotgun (WGS) entry which is preliminary data.</text>
</comment>
<dbReference type="PANTHER" id="PTHR46560:SF5">
    <property type="entry name" value="CYPHER, ISOFORM B"/>
    <property type="match status" value="1"/>
</dbReference>
<dbReference type="PANTHER" id="PTHR46560">
    <property type="entry name" value="CYPHER, ISOFORM B"/>
    <property type="match status" value="1"/>
</dbReference>
<proteinExistence type="predicted"/>